<keyword evidence="2" id="KW-0695">RNA-directed DNA polymerase</keyword>
<keyword evidence="2" id="KW-0808">Transferase</keyword>
<dbReference type="PROSITE" id="PS50878">
    <property type="entry name" value="RT_POL"/>
    <property type="match status" value="1"/>
</dbReference>
<dbReference type="InterPro" id="IPR043502">
    <property type="entry name" value="DNA/RNA_pol_sf"/>
</dbReference>
<name>A0ABQ5J5G7_9ASTR</name>
<organism evidence="2 3">
    <name type="scientific">Tanacetum coccineum</name>
    <dbReference type="NCBI Taxonomy" id="301880"/>
    <lineage>
        <taxon>Eukaryota</taxon>
        <taxon>Viridiplantae</taxon>
        <taxon>Streptophyta</taxon>
        <taxon>Embryophyta</taxon>
        <taxon>Tracheophyta</taxon>
        <taxon>Spermatophyta</taxon>
        <taxon>Magnoliopsida</taxon>
        <taxon>eudicotyledons</taxon>
        <taxon>Gunneridae</taxon>
        <taxon>Pentapetalae</taxon>
        <taxon>asterids</taxon>
        <taxon>campanulids</taxon>
        <taxon>Asterales</taxon>
        <taxon>Asteraceae</taxon>
        <taxon>Asteroideae</taxon>
        <taxon>Anthemideae</taxon>
        <taxon>Anthemidinae</taxon>
        <taxon>Tanacetum</taxon>
    </lineage>
</organism>
<dbReference type="InterPro" id="IPR000477">
    <property type="entry name" value="RT_dom"/>
</dbReference>
<dbReference type="Pfam" id="PF00078">
    <property type="entry name" value="RVT_1"/>
    <property type="match status" value="1"/>
</dbReference>
<dbReference type="PANTHER" id="PTHR33116:SF78">
    <property type="entry name" value="OS12G0587133 PROTEIN"/>
    <property type="match status" value="1"/>
</dbReference>
<sequence>MLVYAVHDFIGRRKNDLFLEAYDSVRWDFLGDVLNRFGFGAKWCGWIQECLRSSRGSVLVNGSTTEEFQFYKGLKQGDPLSPFLFILVMESLHLSFKRVEDAGMFNGIKINSSMTLSHMFYADDAIFMGQWSKRNIDTLMYMLKCFERASGLSINLSKSKLMGLAVSIEKVEEVTRHIGCGILNTPFSFLGSKVGGCMSRIKSWDEVIDKMVNRLSKWKMKTLSIGGRLTLLKAVFGSMPIYHMSIFKVPMLVLQRMESIRCHFFNGNDLDSKRSIWVSWNKVLTSKEKGGLGVSSLFALNRALMFKWVWRFFNQSDSLWVRVIHAIHGVDGRIGRAGNVGHTSIWCDIIKEMDRLASHGIDLISMMHKKIGNGSNTSFWKDRWRGEQRLKEVFPRIYALEVNKHISVAFKFEQTSLSSSLRRMPRSGIESEQWDHLLDSLEGVMLSPSEDRWSWDLNGSGEFSVASARRYIDNNRLPDISSKTRWIKEVPIKVNVHAWKVRINGLPTRWNISRRGIDIPSILCPLCETGVESSKHLFFNCSVVRAIFRRVCIWWDVSYMELDSFDEWISWITNLRLPSKHKRLLEGVCYGLWWFIWAFRNKKIFGVVPSSKANIFDDLVLSSFFWCRYRCKATFSWVDWLKNPHLVSL</sequence>
<accession>A0ABQ5J5G7</accession>
<keyword evidence="2" id="KW-0548">Nucleotidyltransferase</keyword>
<evidence type="ECO:0000259" key="1">
    <source>
        <dbReference type="PROSITE" id="PS50878"/>
    </source>
</evidence>
<dbReference type="InterPro" id="IPR026960">
    <property type="entry name" value="RVT-Znf"/>
</dbReference>
<reference evidence="2" key="1">
    <citation type="journal article" date="2022" name="Int. J. Mol. Sci.">
        <title>Draft Genome of Tanacetum Coccineum: Genomic Comparison of Closely Related Tanacetum-Family Plants.</title>
        <authorList>
            <person name="Yamashiro T."/>
            <person name="Shiraishi A."/>
            <person name="Nakayama K."/>
            <person name="Satake H."/>
        </authorList>
    </citation>
    <scope>NUCLEOTIDE SEQUENCE</scope>
</reference>
<gene>
    <name evidence="2" type="ORF">Tco_1123670</name>
</gene>
<dbReference type="Pfam" id="PF13966">
    <property type="entry name" value="zf-RVT"/>
    <property type="match status" value="1"/>
</dbReference>
<protein>
    <submittedName>
        <fullName evidence="2">RNA-directed DNA polymerase, eukaryota, reverse transcriptase zinc-binding domain protein</fullName>
    </submittedName>
</protein>
<reference evidence="2" key="2">
    <citation type="submission" date="2022-01" db="EMBL/GenBank/DDBJ databases">
        <authorList>
            <person name="Yamashiro T."/>
            <person name="Shiraishi A."/>
            <person name="Satake H."/>
            <person name="Nakayama K."/>
        </authorList>
    </citation>
    <scope>NUCLEOTIDE SEQUENCE</scope>
</reference>
<dbReference type="SUPFAM" id="SSF56672">
    <property type="entry name" value="DNA/RNA polymerases"/>
    <property type="match status" value="1"/>
</dbReference>
<evidence type="ECO:0000313" key="2">
    <source>
        <dbReference type="EMBL" id="GJU07240.1"/>
    </source>
</evidence>
<evidence type="ECO:0000313" key="3">
    <source>
        <dbReference type="Proteomes" id="UP001151760"/>
    </source>
</evidence>
<dbReference type="PANTHER" id="PTHR33116">
    <property type="entry name" value="REVERSE TRANSCRIPTASE ZINC-BINDING DOMAIN-CONTAINING PROTEIN-RELATED-RELATED"/>
    <property type="match status" value="1"/>
</dbReference>
<feature type="domain" description="Reverse transcriptase" evidence="1">
    <location>
        <begin position="1"/>
        <end position="194"/>
    </location>
</feature>
<dbReference type="EMBL" id="BQNB010021519">
    <property type="protein sequence ID" value="GJU07240.1"/>
    <property type="molecule type" value="Genomic_DNA"/>
</dbReference>
<comment type="caution">
    <text evidence="2">The sequence shown here is derived from an EMBL/GenBank/DDBJ whole genome shotgun (WGS) entry which is preliminary data.</text>
</comment>
<dbReference type="GO" id="GO:0003964">
    <property type="term" value="F:RNA-directed DNA polymerase activity"/>
    <property type="evidence" value="ECO:0007669"/>
    <property type="project" value="UniProtKB-KW"/>
</dbReference>
<dbReference type="Proteomes" id="UP001151760">
    <property type="component" value="Unassembled WGS sequence"/>
</dbReference>
<keyword evidence="3" id="KW-1185">Reference proteome</keyword>
<proteinExistence type="predicted"/>